<dbReference type="AlphaFoldDB" id="A0A7G9B5C2"/>
<evidence type="ECO:0000313" key="2">
    <source>
        <dbReference type="EMBL" id="QNL44753.1"/>
    </source>
</evidence>
<dbReference type="RefSeq" id="WP_187333337.1">
    <property type="nucleotide sequence ID" value="NZ_CP060490.1"/>
</dbReference>
<feature type="transmembrane region" description="Helical" evidence="1">
    <location>
        <begin position="82"/>
        <end position="105"/>
    </location>
</feature>
<evidence type="ECO:0008006" key="4">
    <source>
        <dbReference type="Google" id="ProtNLM"/>
    </source>
</evidence>
<reference evidence="2 3" key="1">
    <citation type="submission" date="2020-08" db="EMBL/GenBank/DDBJ databases">
        <authorList>
            <person name="Liu C."/>
            <person name="Sun Q."/>
        </authorList>
    </citation>
    <scope>NUCLEOTIDE SEQUENCE [LARGE SCALE GENOMIC DNA]</scope>
    <source>
        <strain evidence="2 3">NSJ-62</strain>
    </source>
</reference>
<organism evidence="2 3">
    <name type="scientific">Oscillibacter hominis</name>
    <dbReference type="NCBI Taxonomy" id="2763056"/>
    <lineage>
        <taxon>Bacteria</taxon>
        <taxon>Bacillati</taxon>
        <taxon>Bacillota</taxon>
        <taxon>Clostridia</taxon>
        <taxon>Eubacteriales</taxon>
        <taxon>Oscillospiraceae</taxon>
        <taxon>Oscillibacter</taxon>
    </lineage>
</organism>
<evidence type="ECO:0000256" key="1">
    <source>
        <dbReference type="SAM" id="Phobius"/>
    </source>
</evidence>
<dbReference type="KEGG" id="ohi:H8790_01480"/>
<evidence type="ECO:0000313" key="3">
    <source>
        <dbReference type="Proteomes" id="UP000515960"/>
    </source>
</evidence>
<accession>A0A7G9B5C2</accession>
<dbReference type="Proteomes" id="UP000515960">
    <property type="component" value="Chromosome"/>
</dbReference>
<keyword evidence="3" id="KW-1185">Reference proteome</keyword>
<protein>
    <recommendedName>
        <fullName evidence="4">Zinc-finger domain-containing protein</fullName>
    </recommendedName>
</protein>
<gene>
    <name evidence="2" type="ORF">H8790_01480</name>
</gene>
<keyword evidence="1" id="KW-0472">Membrane</keyword>
<keyword evidence="1" id="KW-1133">Transmembrane helix</keyword>
<dbReference type="EMBL" id="CP060490">
    <property type="protein sequence ID" value="QNL44753.1"/>
    <property type="molecule type" value="Genomic_DNA"/>
</dbReference>
<name>A0A7G9B5C2_9FIRM</name>
<keyword evidence="1" id="KW-0812">Transmembrane</keyword>
<proteinExistence type="predicted"/>
<sequence length="162" mass="18298">MELFHENGHLTDEALSALKCGRALSDLSRLEIAEHLAYCDVCLMRYTDLLAETELEMPMRSCHGGLWHRIRLRSIRILTSRYATAAAALIIVFSLWGFGIFGGIVERSSQLSQSDTTFTQNLGSWPQQWNDSLNSIFDKLDGAFSAFSGNSNHNWRETNHES</sequence>